<accession>A0A0C2X9S2</accession>
<dbReference type="AlphaFoldDB" id="A0A0C2X9S2"/>
<dbReference type="InParanoid" id="A0A0C2X9S2"/>
<keyword evidence="2" id="KW-1185">Reference proteome</keyword>
<reference evidence="1 2" key="1">
    <citation type="submission" date="2014-04" db="EMBL/GenBank/DDBJ databases">
        <title>Evolutionary Origins and Diversification of the Mycorrhizal Mutualists.</title>
        <authorList>
            <consortium name="DOE Joint Genome Institute"/>
            <consortium name="Mycorrhizal Genomics Consortium"/>
            <person name="Kohler A."/>
            <person name="Kuo A."/>
            <person name="Nagy L.G."/>
            <person name="Floudas D."/>
            <person name="Copeland A."/>
            <person name="Barry K.W."/>
            <person name="Cichocki N."/>
            <person name="Veneault-Fourrey C."/>
            <person name="LaButti K."/>
            <person name="Lindquist E.A."/>
            <person name="Lipzen A."/>
            <person name="Lundell T."/>
            <person name="Morin E."/>
            <person name="Murat C."/>
            <person name="Riley R."/>
            <person name="Ohm R."/>
            <person name="Sun H."/>
            <person name="Tunlid A."/>
            <person name="Henrissat B."/>
            <person name="Grigoriev I.V."/>
            <person name="Hibbett D.S."/>
            <person name="Martin F."/>
        </authorList>
    </citation>
    <scope>NUCLEOTIDE SEQUENCE [LARGE SCALE GENOMIC DNA]</scope>
    <source>
        <strain evidence="1 2">Koide BX008</strain>
    </source>
</reference>
<dbReference type="HOGENOM" id="CLU_672628_0_0_1"/>
<evidence type="ECO:0000313" key="2">
    <source>
        <dbReference type="Proteomes" id="UP000054549"/>
    </source>
</evidence>
<dbReference type="OrthoDB" id="2340858at2759"/>
<proteinExistence type="predicted"/>
<protein>
    <submittedName>
        <fullName evidence="1">Uncharacterized protein</fullName>
    </submittedName>
</protein>
<organism evidence="1 2">
    <name type="scientific">Amanita muscaria (strain Koide BX008)</name>
    <dbReference type="NCBI Taxonomy" id="946122"/>
    <lineage>
        <taxon>Eukaryota</taxon>
        <taxon>Fungi</taxon>
        <taxon>Dikarya</taxon>
        <taxon>Basidiomycota</taxon>
        <taxon>Agaricomycotina</taxon>
        <taxon>Agaricomycetes</taxon>
        <taxon>Agaricomycetidae</taxon>
        <taxon>Agaricales</taxon>
        <taxon>Pluteineae</taxon>
        <taxon>Amanitaceae</taxon>
        <taxon>Amanita</taxon>
    </lineage>
</organism>
<sequence>MLDSIPGVIKVADTDCALFILWTKYGKWESERPRMFTERVVQRQDGHLRASAGVDVPNSCTMLQLSDKDRAEYRLGVSGILIRDDYLTSLGDICYFAAQRVFPQNDAADNPITFDNPFLDNNVQSIRGAVTLLGHPGIGKSLWLIVVLVLRVLAGYPTIYHSKPNVFYIFNDEGLYKYWCLVDCNHSVTDVPYFLSETRAFIVQAATPRSEHIDWVKKYSLRVPRYFMKNWTLPELIIGALQPPMDQCSERRLELFYSRYVPSARMAYTYANNLDDYEAIIDMEITRVTFETLQKMLSSEALQHVSHNSHHILLVNPQSNRSRHSITIPSWYIYNKLRDQLHTYIGRSEYEPSPAVGGSQSLGNICVQSIPSPRPVAPRSHSSVSALKPTYGGSTLAPSIVCSLKKRMT</sequence>
<evidence type="ECO:0000313" key="1">
    <source>
        <dbReference type="EMBL" id="KIL71127.1"/>
    </source>
</evidence>
<dbReference type="EMBL" id="KN818222">
    <property type="protein sequence ID" value="KIL71127.1"/>
    <property type="molecule type" value="Genomic_DNA"/>
</dbReference>
<name>A0A0C2X9S2_AMAMK</name>
<dbReference type="Proteomes" id="UP000054549">
    <property type="component" value="Unassembled WGS sequence"/>
</dbReference>
<gene>
    <name evidence="1" type="ORF">M378DRAFT_201811</name>
</gene>